<dbReference type="GO" id="GO:0018826">
    <property type="term" value="F:methionine gamma-lyase activity"/>
    <property type="evidence" value="ECO:0007669"/>
    <property type="project" value="UniProtKB-EC"/>
</dbReference>
<organism evidence="6 7">
    <name type="scientific">Amycolatopsis magusensis</name>
    <dbReference type="NCBI Taxonomy" id="882444"/>
    <lineage>
        <taxon>Bacteria</taxon>
        <taxon>Bacillati</taxon>
        <taxon>Actinomycetota</taxon>
        <taxon>Actinomycetes</taxon>
        <taxon>Pseudonocardiales</taxon>
        <taxon>Pseudonocardiaceae</taxon>
        <taxon>Amycolatopsis</taxon>
    </lineage>
</organism>
<proteinExistence type="inferred from homology"/>
<dbReference type="PANTHER" id="PTHR11808:SF85">
    <property type="entry name" value="CYSTATHIONINE GAMMA-LYASE-RELATED"/>
    <property type="match status" value="1"/>
</dbReference>
<keyword evidence="6" id="KW-0456">Lyase</keyword>
<evidence type="ECO:0000256" key="3">
    <source>
        <dbReference type="ARBA" id="ARBA00022898"/>
    </source>
</evidence>
<keyword evidence="3 5" id="KW-0663">Pyridoxal phosphate</keyword>
<dbReference type="Gene3D" id="3.40.640.10">
    <property type="entry name" value="Type I PLP-dependent aspartate aminotransferase-like (Major domain)"/>
    <property type="match status" value="1"/>
</dbReference>
<dbReference type="PROSITE" id="PS00868">
    <property type="entry name" value="CYS_MET_METAB_PP"/>
    <property type="match status" value="1"/>
</dbReference>
<protein>
    <submittedName>
        <fullName evidence="6">Methionine-gamma-lyase</fullName>
        <ecNumber evidence="6">4.4.1.11</ecNumber>
    </submittedName>
</protein>
<dbReference type="InterPro" id="IPR054542">
    <property type="entry name" value="Cys_met_metab_PP"/>
</dbReference>
<dbReference type="EMBL" id="JAGGMS010000001">
    <property type="protein sequence ID" value="MBP2184994.1"/>
    <property type="molecule type" value="Genomic_DNA"/>
</dbReference>
<gene>
    <name evidence="6" type="ORF">JOM49_006520</name>
</gene>
<dbReference type="InterPro" id="IPR015422">
    <property type="entry name" value="PyrdxlP-dep_Trfase_small"/>
</dbReference>
<dbReference type="PANTHER" id="PTHR11808">
    <property type="entry name" value="TRANS-SULFURATION ENZYME FAMILY MEMBER"/>
    <property type="match status" value="1"/>
</dbReference>
<sequence>MHTDRKPATRAVHVTAPPLTDSRPLSVPIYQASTFAFDDPDALATALGAPDQGFTYSRYRNPTTQALEETLADLEGGVAAAATASGMGAISSILLGELGSGDHVIAQNCLYGGTYAILRDLSARFGVEVTYVPGDDPAEVAAARRPNTRLLYLETIANPVTKVGDLPAFLAAGKAAGLVTVVDNTFASPILCRPIEHGADVVLHSATKYLGGHSDVTGGVLVFAEEERYRRAWQHTMELGAAADPFAAWLIIRGIQTLPLRMERHCANAGLLADRLAGHPAVASVRWPGRADHPDHEVASRFLAGYGGMLAFDLRGGREAGRRFAKGVRLAKLAASLGGVETTLMHPASTSHRQFDAEALRAAGIGEGTIRVSVGIEDADDLWADLAQALDGN</sequence>
<keyword evidence="4" id="KW-0045">Antibiotic biosynthesis</keyword>
<evidence type="ECO:0000256" key="4">
    <source>
        <dbReference type="ARBA" id="ARBA00023194"/>
    </source>
</evidence>
<accession>A0ABS4PZY6</accession>
<evidence type="ECO:0000313" key="6">
    <source>
        <dbReference type="EMBL" id="MBP2184994.1"/>
    </source>
</evidence>
<dbReference type="PIRSF" id="PIRSF001434">
    <property type="entry name" value="CGS"/>
    <property type="match status" value="1"/>
</dbReference>
<dbReference type="RefSeq" id="WP_209667943.1">
    <property type="nucleotide sequence ID" value="NZ_JAGGMS010000001.1"/>
</dbReference>
<dbReference type="Gene3D" id="3.90.1150.10">
    <property type="entry name" value="Aspartate Aminotransferase, domain 1"/>
    <property type="match status" value="1"/>
</dbReference>
<dbReference type="InterPro" id="IPR015421">
    <property type="entry name" value="PyrdxlP-dep_Trfase_major"/>
</dbReference>
<comment type="caution">
    <text evidence="6">The sequence shown here is derived from an EMBL/GenBank/DDBJ whole genome shotgun (WGS) entry which is preliminary data.</text>
</comment>
<evidence type="ECO:0000313" key="7">
    <source>
        <dbReference type="Proteomes" id="UP000741013"/>
    </source>
</evidence>
<dbReference type="CDD" id="cd00614">
    <property type="entry name" value="CGS_like"/>
    <property type="match status" value="1"/>
</dbReference>
<dbReference type="InterPro" id="IPR000277">
    <property type="entry name" value="Cys/Met-Metab_PyrdxlP-dep_enz"/>
</dbReference>
<dbReference type="Proteomes" id="UP000741013">
    <property type="component" value="Unassembled WGS sequence"/>
</dbReference>
<keyword evidence="7" id="KW-1185">Reference proteome</keyword>
<comment type="similarity">
    <text evidence="2 5">Belongs to the trans-sulfuration enzymes family.</text>
</comment>
<dbReference type="InterPro" id="IPR015424">
    <property type="entry name" value="PyrdxlP-dep_Trfase"/>
</dbReference>
<name>A0ABS4PZY6_9PSEU</name>
<reference evidence="6 7" key="1">
    <citation type="submission" date="2021-03" db="EMBL/GenBank/DDBJ databases">
        <title>Sequencing the genomes of 1000 actinobacteria strains.</title>
        <authorList>
            <person name="Klenk H.-P."/>
        </authorList>
    </citation>
    <scope>NUCLEOTIDE SEQUENCE [LARGE SCALE GENOMIC DNA]</scope>
    <source>
        <strain evidence="6 7">DSM 45510</strain>
    </source>
</reference>
<comment type="cofactor">
    <cofactor evidence="1 5">
        <name>pyridoxal 5'-phosphate</name>
        <dbReference type="ChEBI" id="CHEBI:597326"/>
    </cofactor>
</comment>
<evidence type="ECO:0000256" key="5">
    <source>
        <dbReference type="RuleBase" id="RU362118"/>
    </source>
</evidence>
<evidence type="ECO:0000256" key="2">
    <source>
        <dbReference type="ARBA" id="ARBA00009077"/>
    </source>
</evidence>
<dbReference type="SUPFAM" id="SSF53383">
    <property type="entry name" value="PLP-dependent transferases"/>
    <property type="match status" value="1"/>
</dbReference>
<dbReference type="EC" id="4.4.1.11" evidence="6"/>
<dbReference type="Pfam" id="PF01053">
    <property type="entry name" value="Cys_Met_Meta_PP"/>
    <property type="match status" value="1"/>
</dbReference>
<evidence type="ECO:0000256" key="1">
    <source>
        <dbReference type="ARBA" id="ARBA00001933"/>
    </source>
</evidence>